<feature type="domain" description="AsmA" evidence="2">
    <location>
        <begin position="229"/>
        <end position="534"/>
    </location>
</feature>
<dbReference type="InterPro" id="IPR007844">
    <property type="entry name" value="AsmA"/>
</dbReference>
<dbReference type="PANTHER" id="PTHR30441">
    <property type="entry name" value="DUF748 DOMAIN-CONTAINING PROTEIN"/>
    <property type="match status" value="1"/>
</dbReference>
<organism evidence="3 4">
    <name type="scientific">Neoroseomonas terrae</name>
    <dbReference type="NCBI Taxonomy" id="424799"/>
    <lineage>
        <taxon>Bacteria</taxon>
        <taxon>Pseudomonadati</taxon>
        <taxon>Pseudomonadota</taxon>
        <taxon>Alphaproteobacteria</taxon>
        <taxon>Acetobacterales</taxon>
        <taxon>Acetobacteraceae</taxon>
        <taxon>Neoroseomonas</taxon>
    </lineage>
</organism>
<dbReference type="Proteomes" id="UP000698752">
    <property type="component" value="Unassembled WGS sequence"/>
</dbReference>
<accession>A0ABS5ELT7</accession>
<dbReference type="EMBL" id="JAAEDI010000023">
    <property type="protein sequence ID" value="MBR0651967.1"/>
    <property type="molecule type" value="Genomic_DNA"/>
</dbReference>
<comment type="caution">
    <text evidence="3">The sequence shown here is derived from an EMBL/GenBank/DDBJ whole genome shotgun (WGS) entry which is preliminary data.</text>
</comment>
<protein>
    <submittedName>
        <fullName evidence="3">AsmA family protein</fullName>
    </submittedName>
</protein>
<proteinExistence type="predicted"/>
<gene>
    <name evidence="3" type="ORF">GXW78_20045</name>
</gene>
<dbReference type="Pfam" id="PF05170">
    <property type="entry name" value="AsmA"/>
    <property type="match status" value="1"/>
</dbReference>
<keyword evidence="4" id="KW-1185">Reference proteome</keyword>
<dbReference type="PANTHER" id="PTHR30441:SF9">
    <property type="entry name" value="ASMA FAMILY PROTEIN YHJG"/>
    <property type="match status" value="1"/>
</dbReference>
<dbReference type="InterPro" id="IPR052894">
    <property type="entry name" value="AsmA-related"/>
</dbReference>
<evidence type="ECO:0000259" key="2">
    <source>
        <dbReference type="Pfam" id="PF05170"/>
    </source>
</evidence>
<feature type="region of interest" description="Disordered" evidence="1">
    <location>
        <begin position="334"/>
        <end position="357"/>
    </location>
</feature>
<evidence type="ECO:0000313" key="4">
    <source>
        <dbReference type="Proteomes" id="UP000698752"/>
    </source>
</evidence>
<reference evidence="4" key="1">
    <citation type="journal article" date="2021" name="Syst. Appl. Microbiol.">
        <title>Roseomonas hellenica sp. nov., isolated from roots of wild-growing Alkanna tinctoria.</title>
        <authorList>
            <person name="Rat A."/>
            <person name="Naranjo H.D."/>
            <person name="Lebbe L."/>
            <person name="Cnockaert M."/>
            <person name="Krigas N."/>
            <person name="Grigoriadou K."/>
            <person name="Maloupa E."/>
            <person name="Willems A."/>
        </authorList>
    </citation>
    <scope>NUCLEOTIDE SEQUENCE [LARGE SCALE GENOMIC DNA]</scope>
    <source>
        <strain evidence="4">LMG 31159</strain>
    </source>
</reference>
<sequence>MRKAARWAIGILVVLCILGAGAAAFAWVAARPMAERQLSSLFGRPVTIGAISVSPSFGLTQVTFTDVVVANPEGWPADPPFARIARVAVEIDVGETRRTRALILPRVTIETPVIAAQARAEGDNNYTFALPAAAGEPPSGETPPAAPVRVGALRVQGGQAHVLVNQLRADVRITFETRENEQGVPVLAAEAEGTYAEQPLSAQLNGGALLALGEATVPWPIEVTLENGPTHGRLAGTVLDVVNLAGADLTLELAGPNMALLTPLTGVPIPRTPRYRVQGKLSYAESRFRFTEIAGRVGNSDLGGAITVDPRGTRPDVTAELQSRRVDLADLTGFIGGRPGRGTPTREGQQGSRVLPDQPVSIPKLEAANVHLTYRARQVVGGSAPVDNLRADLTLIDGVITLRPVAFGIGRGEVAGNLILTPVENEALRLQGDIEFRRVDIARLMRFVGSEGGGTLTGRARIEATGRSTAEMLGRGNGSLVLATGGGNLSAFLVDLSGLRLGNAVFSALGLPSRTRIECFVGDFALQRGVLRPRLFLLETDDALLSAEGSIRLDRERLDLRVRSQAKRLTVAALPTDLLVTGTLRDPSVQPEIVELGIRGGIAAALGFTAAPLAILPTIELGIGDDTRCNDTLQRARGRTRR</sequence>
<evidence type="ECO:0000313" key="3">
    <source>
        <dbReference type="EMBL" id="MBR0651967.1"/>
    </source>
</evidence>
<name>A0ABS5ELT7_9PROT</name>
<evidence type="ECO:0000256" key="1">
    <source>
        <dbReference type="SAM" id="MobiDB-lite"/>
    </source>
</evidence>